<accession>A0A0V8JBP5</accession>
<organism evidence="2 3">
    <name type="scientific">Fictibacillus enclensis</name>
    <dbReference type="NCBI Taxonomy" id="1017270"/>
    <lineage>
        <taxon>Bacteria</taxon>
        <taxon>Bacillati</taxon>
        <taxon>Bacillota</taxon>
        <taxon>Bacilli</taxon>
        <taxon>Bacillales</taxon>
        <taxon>Fictibacillaceae</taxon>
        <taxon>Fictibacillus</taxon>
    </lineage>
</organism>
<reference evidence="2 3" key="1">
    <citation type="journal article" date="2014" name="Antonie Van Leeuwenhoek">
        <title>Fictibacillus enclensis sp. nov., isolated from marine sediment.</title>
        <authorList>
            <person name="Dastager S.G."/>
            <person name="Mawlankar R."/>
            <person name="Srinivasan K."/>
            <person name="Tang S.K."/>
            <person name="Lee J.C."/>
            <person name="Ramana V.V."/>
            <person name="Shouche Y.S."/>
        </authorList>
    </citation>
    <scope>NUCLEOTIDE SEQUENCE [LARGE SCALE GENOMIC DNA]</scope>
    <source>
        <strain evidence="2 3">NIO-1003</strain>
    </source>
</reference>
<evidence type="ECO:0000313" key="2">
    <source>
        <dbReference type="EMBL" id="KSU84419.1"/>
    </source>
</evidence>
<sequence length="176" mass="20628">MDLEVGVNYKWLIILLLVLAVPSLYLAVVHFRYQSKSEALKSAINKEAEELNTRNYQSVPGENSPYSLAITDTPHQIYVFKITKHFSRYHADLAQVNNLYESTTKNSMVYDKNRLAFGFDSEKARDKDIWIEGEKMKTVPLSSFFQKSRYAWNYRNLSFYYPVHPLRTTADQPEYH</sequence>
<evidence type="ECO:0000256" key="1">
    <source>
        <dbReference type="SAM" id="Phobius"/>
    </source>
</evidence>
<dbReference type="Proteomes" id="UP000054099">
    <property type="component" value="Unassembled WGS sequence"/>
</dbReference>
<protein>
    <submittedName>
        <fullName evidence="2">Uncharacterized protein</fullName>
    </submittedName>
</protein>
<dbReference type="EMBL" id="LNQN01000001">
    <property type="protein sequence ID" value="KSU84419.1"/>
    <property type="molecule type" value="Genomic_DNA"/>
</dbReference>
<keyword evidence="3" id="KW-1185">Reference proteome</keyword>
<keyword evidence="1" id="KW-0472">Membrane</keyword>
<dbReference type="AlphaFoldDB" id="A0A0V8JBP5"/>
<proteinExistence type="predicted"/>
<evidence type="ECO:0000313" key="3">
    <source>
        <dbReference type="Proteomes" id="UP000054099"/>
    </source>
</evidence>
<dbReference type="RefSeq" id="WP_061967956.1">
    <property type="nucleotide sequence ID" value="NZ_FMAV01000001.1"/>
</dbReference>
<feature type="transmembrane region" description="Helical" evidence="1">
    <location>
        <begin position="12"/>
        <end position="31"/>
    </location>
</feature>
<keyword evidence="1" id="KW-1133">Transmembrane helix</keyword>
<keyword evidence="1" id="KW-0812">Transmembrane</keyword>
<name>A0A0V8JBP5_9BACL</name>
<gene>
    <name evidence="2" type="ORF">AS030_02365</name>
</gene>
<comment type="caution">
    <text evidence="2">The sequence shown here is derived from an EMBL/GenBank/DDBJ whole genome shotgun (WGS) entry which is preliminary data.</text>
</comment>
<dbReference type="OrthoDB" id="2852776at2"/>